<keyword evidence="2" id="KW-1185">Reference proteome</keyword>
<protein>
    <submittedName>
        <fullName evidence="1">Uncharacterized protein</fullName>
    </submittedName>
</protein>
<reference evidence="2" key="1">
    <citation type="submission" date="2016-10" db="EMBL/GenBank/DDBJ databases">
        <authorList>
            <person name="Varghese N."/>
            <person name="Submissions S."/>
        </authorList>
    </citation>
    <scope>NUCLEOTIDE SEQUENCE [LARGE SCALE GENOMIC DNA]</scope>
    <source>
        <strain evidence="2">CECT 8338</strain>
    </source>
</reference>
<name>A0A1H2HJV5_9GAMM</name>
<dbReference type="Proteomes" id="UP000243924">
    <property type="component" value="Chromosome I"/>
</dbReference>
<dbReference type="RefSeq" id="WP_092388675.1">
    <property type="nucleotide sequence ID" value="NZ_LT629787.1"/>
</dbReference>
<sequence length="155" mass="18079">MNFKIFLICLILAFQGCSNSEELEIAMRFYDGYYPENAKERPALHERFSEEEITLLLEAFSPEIYSTLSVIDTLGMPNIALTYLTKNISKTYTTTVYIYLDEKLEVVNGKTITEKKSVSMYFDEEGRLIWLRAEHYDISEGKENVEARGKYFTYL</sequence>
<dbReference type="EMBL" id="LT629787">
    <property type="protein sequence ID" value="SDU32170.1"/>
    <property type="molecule type" value="Genomic_DNA"/>
</dbReference>
<organism evidence="1 2">
    <name type="scientific">Halopseudomonas salegens</name>
    <dbReference type="NCBI Taxonomy" id="1434072"/>
    <lineage>
        <taxon>Bacteria</taxon>
        <taxon>Pseudomonadati</taxon>
        <taxon>Pseudomonadota</taxon>
        <taxon>Gammaproteobacteria</taxon>
        <taxon>Pseudomonadales</taxon>
        <taxon>Pseudomonadaceae</taxon>
        <taxon>Halopseudomonas</taxon>
    </lineage>
</organism>
<evidence type="ECO:0000313" key="1">
    <source>
        <dbReference type="EMBL" id="SDU32170.1"/>
    </source>
</evidence>
<dbReference type="PROSITE" id="PS51257">
    <property type="entry name" value="PROKAR_LIPOPROTEIN"/>
    <property type="match status" value="1"/>
</dbReference>
<gene>
    <name evidence="1" type="ORF">SAMN05216210_3100</name>
</gene>
<proteinExistence type="predicted"/>
<evidence type="ECO:0000313" key="2">
    <source>
        <dbReference type="Proteomes" id="UP000243924"/>
    </source>
</evidence>
<accession>A0A1H2HJV5</accession>
<dbReference type="AlphaFoldDB" id="A0A1H2HJV5"/>